<feature type="compositionally biased region" description="Basic and acidic residues" evidence="1">
    <location>
        <begin position="353"/>
        <end position="362"/>
    </location>
</feature>
<protein>
    <submittedName>
        <fullName evidence="2">Uncharacterized protein</fullName>
    </submittedName>
</protein>
<dbReference type="AlphaFoldDB" id="A0A5J4W0L2"/>
<evidence type="ECO:0000313" key="2">
    <source>
        <dbReference type="EMBL" id="KAA6388484.1"/>
    </source>
</evidence>
<feature type="compositionally biased region" description="Basic residues" evidence="1">
    <location>
        <begin position="380"/>
        <end position="391"/>
    </location>
</feature>
<proteinExistence type="predicted"/>
<reference evidence="2 3" key="1">
    <citation type="submission" date="2019-03" db="EMBL/GenBank/DDBJ databases">
        <title>Single cell metagenomics reveals metabolic interactions within the superorganism composed of flagellate Streblomastix strix and complex community of Bacteroidetes bacteria on its surface.</title>
        <authorList>
            <person name="Treitli S.C."/>
            <person name="Kolisko M."/>
            <person name="Husnik F."/>
            <person name="Keeling P."/>
            <person name="Hampl V."/>
        </authorList>
    </citation>
    <scope>NUCLEOTIDE SEQUENCE [LARGE SCALE GENOMIC DNA]</scope>
    <source>
        <strain evidence="2">ST1C</strain>
    </source>
</reference>
<dbReference type="Proteomes" id="UP000324800">
    <property type="component" value="Unassembled WGS sequence"/>
</dbReference>
<evidence type="ECO:0000256" key="1">
    <source>
        <dbReference type="SAM" id="MobiDB-lite"/>
    </source>
</evidence>
<accession>A0A5J4W0L2</accession>
<dbReference type="EMBL" id="SNRW01003964">
    <property type="protein sequence ID" value="KAA6388484.1"/>
    <property type="molecule type" value="Genomic_DNA"/>
</dbReference>
<name>A0A5J4W0L2_9EUKA</name>
<feature type="compositionally biased region" description="Polar residues" evidence="1">
    <location>
        <begin position="426"/>
        <end position="435"/>
    </location>
</feature>
<feature type="region of interest" description="Disordered" evidence="1">
    <location>
        <begin position="314"/>
        <end position="435"/>
    </location>
</feature>
<organism evidence="2 3">
    <name type="scientific">Streblomastix strix</name>
    <dbReference type="NCBI Taxonomy" id="222440"/>
    <lineage>
        <taxon>Eukaryota</taxon>
        <taxon>Metamonada</taxon>
        <taxon>Preaxostyla</taxon>
        <taxon>Oxymonadida</taxon>
        <taxon>Streblomastigidae</taxon>
        <taxon>Streblomastix</taxon>
    </lineage>
</organism>
<evidence type="ECO:0000313" key="3">
    <source>
        <dbReference type="Proteomes" id="UP000324800"/>
    </source>
</evidence>
<comment type="caution">
    <text evidence="2">The sequence shown here is derived from an EMBL/GenBank/DDBJ whole genome shotgun (WGS) entry which is preliminary data.</text>
</comment>
<feature type="compositionally biased region" description="Polar residues" evidence="1">
    <location>
        <begin position="321"/>
        <end position="346"/>
    </location>
</feature>
<sequence>MGKPGASQHHPEFGEGQIEVQEVILRNARGETISIADWRKFWKEFDADLKLDAVKLQSPVSDSEEHGKEWDQSTAFWNNRKKRYRQDDRSNLGGNNQNFQTRYNNRVDFKSQGRGQRGRGVYRGTVLLHGLQFKRFRQLNRIQLFQTFLKDKLVPPISTSQSSEPTSSNIILIPTPSMHQIQQEQDHLLHPSVAVSPPPINPSNIELPPVVNTLDQWHDPTCEQYNQQFTNQRYRLPDPPDSWSSIAPQPVGLKFRAEQEAHRLQNQMLLQENRTRKEYQIHMQQRAQNKAQKFLIDGMLMNLEARSKGFNNPSYHPFRNFQPSFNPNQYINDLSQNHSQDQQEYSNDSDEYGIQRDEDHNSNYDIFGESDLTQLQVRGHIGRGKKSRSRSKAQSQKQPLLSSHRPIQGSTQSKFNVAGQRRGKTGSANGIINPSAQSFRIKTDRWWE</sequence>
<gene>
    <name evidence="2" type="ORF">EZS28_015991</name>
</gene>